<evidence type="ECO:0000256" key="5">
    <source>
        <dbReference type="ARBA" id="ARBA00022989"/>
    </source>
</evidence>
<keyword evidence="11" id="KW-1185">Reference proteome</keyword>
<evidence type="ECO:0000313" key="10">
    <source>
        <dbReference type="EMBL" id="EED92789.1"/>
    </source>
</evidence>
<accession>B8C1J4</accession>
<evidence type="ECO:0000256" key="2">
    <source>
        <dbReference type="ARBA" id="ARBA00010867"/>
    </source>
</evidence>
<dbReference type="eggNOG" id="KOG4836">
    <property type="taxonomic scope" value="Eukaryota"/>
</dbReference>
<comment type="subcellular location">
    <subcellularLocation>
        <location evidence="8">Mitochondrion inner membrane</location>
        <topology evidence="8">Single-pass membrane protein</topology>
    </subcellularLocation>
    <subcellularLocation>
        <location evidence="1">Mitochondrion membrane</location>
        <topology evidence="1">Single-pass membrane protein</topology>
    </subcellularLocation>
</comment>
<proteinExistence type="inferred from homology"/>
<keyword evidence="4" id="KW-0809">Transit peptide</keyword>
<keyword evidence="8" id="KW-0813">Transport</keyword>
<dbReference type="Gene3D" id="3.10.450.320">
    <property type="entry name" value="Mitochondrial import inner membrane translocase subunit Tim21"/>
    <property type="match status" value="1"/>
</dbReference>
<sequence>MSIRSAFIRPVVSFTKKGASNASSSRGGGIPLLAMMSTYSKQSTDVAYRLATPLKARSLAAQLFIRGGTSAMRSPINHAHRSNTLRATSSSTNSSGGQKDKASSEKTTGTEGEEPMSQEIVLTPGEKVVVGTRLFFWAGAFAFASVCAYYIGKELIPTKMSPNNVFDKATSIIRENAEVKRRFGEAFKTYGRDHGGHREGRRNFIEHTEYVSPDDGTKRTRVRFNLEGQYGNAFVFAEVSKDMPSGEFVYLLVQDKRNGQVITVVDNRSALLAKRMAGGSQEGADVFANLLGGGKK</sequence>
<evidence type="ECO:0000256" key="7">
    <source>
        <dbReference type="ARBA" id="ARBA00023136"/>
    </source>
</evidence>
<evidence type="ECO:0000313" key="11">
    <source>
        <dbReference type="Proteomes" id="UP000001449"/>
    </source>
</evidence>
<evidence type="ECO:0000256" key="8">
    <source>
        <dbReference type="RuleBase" id="RU367142"/>
    </source>
</evidence>
<dbReference type="PANTHER" id="PTHR13032:SF6">
    <property type="entry name" value="MITOCHONDRIAL IMPORT INNER MEMBRANE TRANSLOCASE SUBUNIT TIM21"/>
    <property type="match status" value="1"/>
</dbReference>
<feature type="region of interest" description="Disordered" evidence="9">
    <location>
        <begin position="74"/>
        <end position="117"/>
    </location>
</feature>
<evidence type="ECO:0000256" key="6">
    <source>
        <dbReference type="ARBA" id="ARBA00023128"/>
    </source>
</evidence>
<comment type="subunit">
    <text evidence="8">Component of the TIM23 complex.</text>
</comment>
<evidence type="ECO:0000256" key="9">
    <source>
        <dbReference type="SAM" id="MobiDB-lite"/>
    </source>
</evidence>
<dbReference type="OMA" id="SPINHAH"/>
<keyword evidence="8" id="KW-0811">Translocation</keyword>
<dbReference type="InterPro" id="IPR038552">
    <property type="entry name" value="Tim21_IMS_sf"/>
</dbReference>
<comment type="function">
    <text evidence="8">Essential component of the TIM23 complex, a complex that mediates the translocation of transit peptide-containing proteins across the mitochondrial inner membrane.</text>
</comment>
<dbReference type="InterPro" id="IPR013261">
    <property type="entry name" value="Tim21"/>
</dbReference>
<evidence type="ECO:0000256" key="3">
    <source>
        <dbReference type="ARBA" id="ARBA00022692"/>
    </source>
</evidence>
<dbReference type="KEGG" id="tps:THAPSDRAFT_4318"/>
<name>B8C1J4_THAPS</name>
<dbReference type="Pfam" id="PF08294">
    <property type="entry name" value="TIM21"/>
    <property type="match status" value="1"/>
</dbReference>
<protein>
    <recommendedName>
        <fullName evidence="8">Mitochondrial import inner membrane translocase subunit Tim21</fullName>
    </recommendedName>
</protein>
<evidence type="ECO:0000256" key="1">
    <source>
        <dbReference type="ARBA" id="ARBA00004304"/>
    </source>
</evidence>
<dbReference type="InParanoid" id="B8C1J4"/>
<reference evidence="10 11" key="1">
    <citation type="journal article" date="2004" name="Science">
        <title>The genome of the diatom Thalassiosira pseudonana: ecology, evolution, and metabolism.</title>
        <authorList>
            <person name="Armbrust E.V."/>
            <person name="Berges J.A."/>
            <person name="Bowler C."/>
            <person name="Green B.R."/>
            <person name="Martinez D."/>
            <person name="Putnam N.H."/>
            <person name="Zhou S."/>
            <person name="Allen A.E."/>
            <person name="Apt K.E."/>
            <person name="Bechner M."/>
            <person name="Brzezinski M.A."/>
            <person name="Chaal B.K."/>
            <person name="Chiovitti A."/>
            <person name="Davis A.K."/>
            <person name="Demarest M.S."/>
            <person name="Detter J.C."/>
            <person name="Glavina T."/>
            <person name="Goodstein D."/>
            <person name="Hadi M.Z."/>
            <person name="Hellsten U."/>
            <person name="Hildebrand M."/>
            <person name="Jenkins B.D."/>
            <person name="Jurka J."/>
            <person name="Kapitonov V.V."/>
            <person name="Kroger N."/>
            <person name="Lau W.W."/>
            <person name="Lane T.W."/>
            <person name="Larimer F.W."/>
            <person name="Lippmeier J.C."/>
            <person name="Lucas S."/>
            <person name="Medina M."/>
            <person name="Montsant A."/>
            <person name="Obornik M."/>
            <person name="Parker M.S."/>
            <person name="Palenik B."/>
            <person name="Pazour G.J."/>
            <person name="Richardson P.M."/>
            <person name="Rynearson T.A."/>
            <person name="Saito M.A."/>
            <person name="Schwartz D.C."/>
            <person name="Thamatrakoln K."/>
            <person name="Valentin K."/>
            <person name="Vardi A."/>
            <person name="Wilkerson F.P."/>
            <person name="Rokhsar D.S."/>
        </authorList>
    </citation>
    <scope>NUCLEOTIDE SEQUENCE [LARGE SCALE GENOMIC DNA]</scope>
    <source>
        <strain evidence="10 11">CCMP1335</strain>
    </source>
</reference>
<dbReference type="GeneID" id="7447506"/>
<dbReference type="AlphaFoldDB" id="B8C1J4"/>
<comment type="similarity">
    <text evidence="2 8">Belongs to the TIM21 family.</text>
</comment>
<evidence type="ECO:0000256" key="4">
    <source>
        <dbReference type="ARBA" id="ARBA00022946"/>
    </source>
</evidence>
<feature type="compositionally biased region" description="Polar residues" evidence="9">
    <location>
        <begin position="84"/>
        <end position="97"/>
    </location>
</feature>
<keyword evidence="8" id="KW-0653">Protein transport</keyword>
<dbReference type="GO" id="GO:0005744">
    <property type="term" value="C:TIM23 mitochondrial import inner membrane translocase complex"/>
    <property type="evidence" value="ECO:0000318"/>
    <property type="project" value="GO_Central"/>
</dbReference>
<keyword evidence="7" id="KW-0472">Membrane</keyword>
<keyword evidence="3" id="KW-0812">Transmembrane</keyword>
<dbReference type="EMBL" id="CM000641">
    <property type="protein sequence ID" value="EED92789.1"/>
    <property type="molecule type" value="Genomic_DNA"/>
</dbReference>
<gene>
    <name evidence="10" type="ORF">THAPSDRAFT_4318</name>
</gene>
<keyword evidence="6 8" id="KW-0496">Mitochondrion</keyword>
<dbReference type="PaxDb" id="35128-Thaps4318"/>
<reference evidence="10 11" key="2">
    <citation type="journal article" date="2008" name="Nature">
        <title>The Phaeodactylum genome reveals the evolutionary history of diatom genomes.</title>
        <authorList>
            <person name="Bowler C."/>
            <person name="Allen A.E."/>
            <person name="Badger J.H."/>
            <person name="Grimwood J."/>
            <person name="Jabbari K."/>
            <person name="Kuo A."/>
            <person name="Maheswari U."/>
            <person name="Martens C."/>
            <person name="Maumus F."/>
            <person name="Otillar R.P."/>
            <person name="Rayko E."/>
            <person name="Salamov A."/>
            <person name="Vandepoele K."/>
            <person name="Beszteri B."/>
            <person name="Gruber A."/>
            <person name="Heijde M."/>
            <person name="Katinka M."/>
            <person name="Mock T."/>
            <person name="Valentin K."/>
            <person name="Verret F."/>
            <person name="Berges J.A."/>
            <person name="Brownlee C."/>
            <person name="Cadoret J.P."/>
            <person name="Chiovitti A."/>
            <person name="Choi C.J."/>
            <person name="Coesel S."/>
            <person name="De Martino A."/>
            <person name="Detter J.C."/>
            <person name="Durkin C."/>
            <person name="Falciatore A."/>
            <person name="Fournet J."/>
            <person name="Haruta M."/>
            <person name="Huysman M.J."/>
            <person name="Jenkins B.D."/>
            <person name="Jiroutova K."/>
            <person name="Jorgensen R.E."/>
            <person name="Joubert Y."/>
            <person name="Kaplan A."/>
            <person name="Kroger N."/>
            <person name="Kroth P.G."/>
            <person name="La Roche J."/>
            <person name="Lindquist E."/>
            <person name="Lommer M."/>
            <person name="Martin-Jezequel V."/>
            <person name="Lopez P.J."/>
            <person name="Lucas S."/>
            <person name="Mangogna M."/>
            <person name="McGinnis K."/>
            <person name="Medlin L.K."/>
            <person name="Montsant A."/>
            <person name="Oudot-Le Secq M.P."/>
            <person name="Napoli C."/>
            <person name="Obornik M."/>
            <person name="Parker M.S."/>
            <person name="Petit J.L."/>
            <person name="Porcel B.M."/>
            <person name="Poulsen N."/>
            <person name="Robison M."/>
            <person name="Rychlewski L."/>
            <person name="Rynearson T.A."/>
            <person name="Schmutz J."/>
            <person name="Shapiro H."/>
            <person name="Siaut M."/>
            <person name="Stanley M."/>
            <person name="Sussman M.R."/>
            <person name="Taylor A.R."/>
            <person name="Vardi A."/>
            <person name="von Dassow P."/>
            <person name="Vyverman W."/>
            <person name="Willis A."/>
            <person name="Wyrwicz L.S."/>
            <person name="Rokhsar D.S."/>
            <person name="Weissenbach J."/>
            <person name="Armbrust E.V."/>
            <person name="Green B.R."/>
            <person name="Van de Peer Y."/>
            <person name="Grigoriev I.V."/>
        </authorList>
    </citation>
    <scope>NUCLEOTIDE SEQUENCE [LARGE SCALE GENOMIC DNA]</scope>
    <source>
        <strain evidence="10 11">CCMP1335</strain>
    </source>
</reference>
<dbReference type="GO" id="GO:0030150">
    <property type="term" value="P:protein import into mitochondrial matrix"/>
    <property type="evidence" value="ECO:0000318"/>
    <property type="project" value="GO_Central"/>
</dbReference>
<dbReference type="STRING" id="35128.B8C1J4"/>
<keyword evidence="8" id="KW-0999">Mitochondrion inner membrane</keyword>
<keyword evidence="5" id="KW-1133">Transmembrane helix</keyword>
<dbReference type="PANTHER" id="PTHR13032">
    <property type="entry name" value="MITOCHONDRIAL IMPORT INNER MEMBRANE TRANSLOCASE SUBUNIT TIM21"/>
    <property type="match status" value="1"/>
</dbReference>
<dbReference type="Proteomes" id="UP000001449">
    <property type="component" value="Chromosome 4"/>
</dbReference>
<dbReference type="HOGENOM" id="CLU_941616_0_0_1"/>
<organism evidence="10 11">
    <name type="scientific">Thalassiosira pseudonana</name>
    <name type="common">Marine diatom</name>
    <name type="synonym">Cyclotella nana</name>
    <dbReference type="NCBI Taxonomy" id="35128"/>
    <lineage>
        <taxon>Eukaryota</taxon>
        <taxon>Sar</taxon>
        <taxon>Stramenopiles</taxon>
        <taxon>Ochrophyta</taxon>
        <taxon>Bacillariophyta</taxon>
        <taxon>Coscinodiscophyceae</taxon>
        <taxon>Thalassiosirophycidae</taxon>
        <taxon>Thalassiosirales</taxon>
        <taxon>Thalassiosiraceae</taxon>
        <taxon>Thalassiosira</taxon>
    </lineage>
</organism>
<dbReference type="RefSeq" id="XP_002289252.1">
    <property type="nucleotide sequence ID" value="XM_002289216.1"/>
</dbReference>